<dbReference type="PANTHER" id="PTHR10758:SF1">
    <property type="entry name" value="COP9 SIGNALOSOME COMPLEX SUBUNIT 3"/>
    <property type="match status" value="1"/>
</dbReference>
<dbReference type="InterPro" id="IPR050756">
    <property type="entry name" value="CSN3"/>
</dbReference>
<keyword evidence="1" id="KW-0963">Cytoplasm</keyword>
<evidence type="ECO:0000256" key="1">
    <source>
        <dbReference type="ARBA" id="ARBA00022490"/>
    </source>
</evidence>
<gene>
    <name evidence="3" type="ORF">WG66_5653</name>
</gene>
<dbReference type="eggNOG" id="KOG2582">
    <property type="taxonomic scope" value="Eukaryota"/>
</dbReference>
<proteinExistence type="predicted"/>
<evidence type="ECO:0000259" key="2">
    <source>
        <dbReference type="Pfam" id="PF22788"/>
    </source>
</evidence>
<dbReference type="InterPro" id="IPR055089">
    <property type="entry name" value="COP9_N"/>
</dbReference>
<dbReference type="Proteomes" id="UP000054988">
    <property type="component" value="Unassembled WGS sequence"/>
</dbReference>
<evidence type="ECO:0000313" key="3">
    <source>
        <dbReference type="EMBL" id="KTB41861.1"/>
    </source>
</evidence>
<reference evidence="3 4" key="1">
    <citation type="submission" date="2015-12" db="EMBL/GenBank/DDBJ databases">
        <title>Draft genome sequence of Moniliophthora roreri, the causal agent of frosty pod rot of cacao.</title>
        <authorList>
            <person name="Aime M.C."/>
            <person name="Diaz-Valderrama J.R."/>
            <person name="Kijpornyongpan T."/>
            <person name="Phillips-Mora W."/>
        </authorList>
    </citation>
    <scope>NUCLEOTIDE SEQUENCE [LARGE SCALE GENOMIC DNA]</scope>
    <source>
        <strain evidence="3 4">MCA 2952</strain>
    </source>
</reference>
<sequence length="479" mass="52304">MDALVQQLQTNSANVVALLKQNEGILHLAMQDGSDPLIILAENTIAVIFILIARLTDQSPNALTPPPWQFINSFCDTFDQEAARLVPEKVLQLAKTLSMHDLKYAILPLLSLATRYPPAPSTLTPMHTYLLINVLQTGHIAPLVPFLTNYPIDDIDSTFVKVEQLGYNDNLIYHYLAGTILTLAALPIGAEPPPPDTPLLPPGQSQFAPYAPPPDRKLLEGALGYFEQCVCAPSQGVPAAIQLEALKKMRLVQCLVFGAPQPLPKYASSVLGRLFKSSPYNSLVNAFAQPGIRSLAIKDQHTYEHDRNWGLVLRLVGESESGRWQVKRLIESYVRLSLEEIGRMLGWVAEGKSSDRNWEGEQRVRALILGMIESGMIRATLNAHSVVTFHDEEVGVGEDVDISAVLQTIQEQSVLLQSLDQEITRSKEFLTRVVKGGSGSGGGYGMGMGMGSMMGSMMGMGGPGMDDEDMAFGEEGMYA</sequence>
<dbReference type="GO" id="GO:0006511">
    <property type="term" value="P:ubiquitin-dependent protein catabolic process"/>
    <property type="evidence" value="ECO:0007669"/>
    <property type="project" value="TreeGrafter"/>
</dbReference>
<comment type="caution">
    <text evidence="3">The sequence shown here is derived from an EMBL/GenBank/DDBJ whole genome shotgun (WGS) entry which is preliminary data.</text>
</comment>
<dbReference type="PANTHER" id="PTHR10758">
    <property type="entry name" value="26S PROTEASOME NON-ATPASE REGULATORY SUBUNIT 3/COP9 SIGNALOSOME COMPLEX SUBUNIT 3"/>
    <property type="match status" value="1"/>
</dbReference>
<protein>
    <recommendedName>
        <fullName evidence="2">COP9 signalosome complex subunit 3 N-terminal helical repeats domain-containing protein</fullName>
    </recommendedName>
</protein>
<dbReference type="EMBL" id="LATX01001424">
    <property type="protein sequence ID" value="KTB41861.1"/>
    <property type="molecule type" value="Genomic_DNA"/>
</dbReference>
<dbReference type="GO" id="GO:0008180">
    <property type="term" value="C:COP9 signalosome"/>
    <property type="evidence" value="ECO:0007669"/>
    <property type="project" value="TreeGrafter"/>
</dbReference>
<name>A0A0W0G0D9_MONRR</name>
<dbReference type="Pfam" id="PF22788">
    <property type="entry name" value="COP9_hel_rpt"/>
    <property type="match status" value="1"/>
</dbReference>
<organism evidence="3 4">
    <name type="scientific">Moniliophthora roreri</name>
    <name type="common">Frosty pod rot fungus</name>
    <name type="synonym">Monilia roreri</name>
    <dbReference type="NCBI Taxonomy" id="221103"/>
    <lineage>
        <taxon>Eukaryota</taxon>
        <taxon>Fungi</taxon>
        <taxon>Dikarya</taxon>
        <taxon>Basidiomycota</taxon>
        <taxon>Agaricomycotina</taxon>
        <taxon>Agaricomycetes</taxon>
        <taxon>Agaricomycetidae</taxon>
        <taxon>Agaricales</taxon>
        <taxon>Marasmiineae</taxon>
        <taxon>Marasmiaceae</taxon>
        <taxon>Moniliophthora</taxon>
    </lineage>
</organism>
<evidence type="ECO:0000313" key="4">
    <source>
        <dbReference type="Proteomes" id="UP000054988"/>
    </source>
</evidence>
<accession>A0A0W0G0D9</accession>
<dbReference type="AlphaFoldDB" id="A0A0W0G0D9"/>
<feature type="domain" description="COP9 signalosome complex subunit 3 N-terminal helical repeats" evidence="2">
    <location>
        <begin position="39"/>
        <end position="182"/>
    </location>
</feature>